<reference evidence="1" key="1">
    <citation type="submission" date="2020-08" db="EMBL/GenBank/DDBJ databases">
        <title>Multicomponent nature underlies the extraordinary mechanical properties of spider dragline silk.</title>
        <authorList>
            <person name="Kono N."/>
            <person name="Nakamura H."/>
            <person name="Mori M."/>
            <person name="Yoshida Y."/>
            <person name="Ohtoshi R."/>
            <person name="Malay A.D."/>
            <person name="Moran D.A.P."/>
            <person name="Tomita M."/>
            <person name="Numata K."/>
            <person name="Arakawa K."/>
        </authorList>
    </citation>
    <scope>NUCLEOTIDE SEQUENCE</scope>
</reference>
<organism evidence="1 2">
    <name type="scientific">Nephila pilipes</name>
    <name type="common">Giant wood spider</name>
    <name type="synonym">Nephila maculata</name>
    <dbReference type="NCBI Taxonomy" id="299642"/>
    <lineage>
        <taxon>Eukaryota</taxon>
        <taxon>Metazoa</taxon>
        <taxon>Ecdysozoa</taxon>
        <taxon>Arthropoda</taxon>
        <taxon>Chelicerata</taxon>
        <taxon>Arachnida</taxon>
        <taxon>Araneae</taxon>
        <taxon>Araneomorphae</taxon>
        <taxon>Entelegynae</taxon>
        <taxon>Araneoidea</taxon>
        <taxon>Nephilidae</taxon>
        <taxon>Nephila</taxon>
    </lineage>
</organism>
<evidence type="ECO:0000313" key="1">
    <source>
        <dbReference type="EMBL" id="GFT13788.1"/>
    </source>
</evidence>
<sequence length="122" mass="14209">MCVRECENLVNRVEGLEPPYRGLTTLASSLRHLRPYIVLIKHRLIVSVRFGSIDVFDSTKWKHSIIRNLLHRRLIKVHPTGFSPNPTRHTAWSSSDEDWLLGCLNMVHSAFLKTLSIRYQFL</sequence>
<comment type="caution">
    <text evidence="1">The sequence shown here is derived from an EMBL/GenBank/DDBJ whole genome shotgun (WGS) entry which is preliminary data.</text>
</comment>
<dbReference type="EMBL" id="BMAW01104335">
    <property type="protein sequence ID" value="GFT13788.1"/>
    <property type="molecule type" value="Genomic_DNA"/>
</dbReference>
<keyword evidence="2" id="KW-1185">Reference proteome</keyword>
<accession>A0A8X6NGG5</accession>
<dbReference type="AlphaFoldDB" id="A0A8X6NGG5"/>
<evidence type="ECO:0000313" key="2">
    <source>
        <dbReference type="Proteomes" id="UP000887013"/>
    </source>
</evidence>
<gene>
    <name evidence="1" type="ORF">NPIL_48941</name>
</gene>
<proteinExistence type="predicted"/>
<dbReference type="Proteomes" id="UP000887013">
    <property type="component" value="Unassembled WGS sequence"/>
</dbReference>
<protein>
    <submittedName>
        <fullName evidence="1">Uncharacterized protein</fullName>
    </submittedName>
</protein>
<name>A0A8X6NGG5_NEPPI</name>